<dbReference type="InterPro" id="IPR003439">
    <property type="entry name" value="ABC_transporter-like_ATP-bd"/>
</dbReference>
<dbReference type="CDD" id="cd03221">
    <property type="entry name" value="ABCF_EF-3"/>
    <property type="match status" value="2"/>
</dbReference>
<dbReference type="Gene3D" id="3.40.50.300">
    <property type="entry name" value="P-loop containing nucleotide triphosphate hydrolases"/>
    <property type="match status" value="2"/>
</dbReference>
<feature type="coiled-coil region" evidence="3">
    <location>
        <begin position="570"/>
        <end position="597"/>
    </location>
</feature>
<dbReference type="GO" id="GO:0016887">
    <property type="term" value="F:ATP hydrolysis activity"/>
    <property type="evidence" value="ECO:0007669"/>
    <property type="project" value="InterPro"/>
</dbReference>
<evidence type="ECO:0000313" key="6">
    <source>
        <dbReference type="Proteomes" id="UP000709959"/>
    </source>
</evidence>
<dbReference type="Gene3D" id="1.10.287.380">
    <property type="entry name" value="Valyl-tRNA synthetase, C-terminal domain"/>
    <property type="match status" value="1"/>
</dbReference>
<gene>
    <name evidence="5" type="ORF">IPN91_11550</name>
</gene>
<name>A0A936F379_9BACT</name>
<dbReference type="InterPro" id="IPR003593">
    <property type="entry name" value="AAA+_ATPase"/>
</dbReference>
<keyword evidence="1" id="KW-0547">Nucleotide-binding</keyword>
<dbReference type="PANTHER" id="PTHR42855">
    <property type="entry name" value="ABC TRANSPORTER ATP-BINDING SUBUNIT"/>
    <property type="match status" value="1"/>
</dbReference>
<accession>A0A936F379</accession>
<proteinExistence type="predicted"/>
<dbReference type="PANTHER" id="PTHR42855:SF1">
    <property type="entry name" value="ABC TRANSPORTER DOMAIN-CONTAINING PROTEIN"/>
    <property type="match status" value="1"/>
</dbReference>
<evidence type="ECO:0000256" key="1">
    <source>
        <dbReference type="ARBA" id="ARBA00022741"/>
    </source>
</evidence>
<dbReference type="InterPro" id="IPR027417">
    <property type="entry name" value="P-loop_NTPase"/>
</dbReference>
<feature type="domain" description="ABC transporter" evidence="4">
    <location>
        <begin position="325"/>
        <end position="543"/>
    </location>
</feature>
<dbReference type="InterPro" id="IPR017871">
    <property type="entry name" value="ABC_transporter-like_CS"/>
</dbReference>
<reference evidence="5 6" key="1">
    <citation type="submission" date="2020-10" db="EMBL/GenBank/DDBJ databases">
        <title>Connecting structure to function with the recovery of over 1000 high-quality activated sludge metagenome-assembled genomes encoding full-length rRNA genes using long-read sequencing.</title>
        <authorList>
            <person name="Singleton C.M."/>
            <person name="Petriglieri F."/>
            <person name="Kristensen J.M."/>
            <person name="Kirkegaard R.H."/>
            <person name="Michaelsen T.Y."/>
            <person name="Andersen M.H."/>
            <person name="Karst S.M."/>
            <person name="Dueholm M.S."/>
            <person name="Nielsen P.H."/>
            <person name="Albertsen M."/>
        </authorList>
    </citation>
    <scope>NUCLEOTIDE SEQUENCE [LARGE SCALE GENOMIC DNA]</scope>
    <source>
        <strain evidence="5">OdNE_18-Q3-R46-58_MAXAC.008</strain>
    </source>
</reference>
<dbReference type="PROSITE" id="PS00211">
    <property type="entry name" value="ABC_TRANSPORTER_1"/>
    <property type="match status" value="2"/>
</dbReference>
<dbReference type="InterPro" id="IPR051309">
    <property type="entry name" value="ABCF_ATPase"/>
</dbReference>
<evidence type="ECO:0000256" key="3">
    <source>
        <dbReference type="SAM" id="Coils"/>
    </source>
</evidence>
<keyword evidence="2 5" id="KW-0067">ATP-binding</keyword>
<dbReference type="Pfam" id="PF12848">
    <property type="entry name" value="ABC_tran_Xtn"/>
    <property type="match status" value="1"/>
</dbReference>
<dbReference type="AlphaFoldDB" id="A0A936F379"/>
<dbReference type="FunFam" id="3.40.50.300:FF:000011">
    <property type="entry name" value="Putative ABC transporter ATP-binding component"/>
    <property type="match status" value="1"/>
</dbReference>
<feature type="domain" description="ABC transporter" evidence="4">
    <location>
        <begin position="6"/>
        <end position="258"/>
    </location>
</feature>
<dbReference type="InterPro" id="IPR032781">
    <property type="entry name" value="ABC_tran_Xtn"/>
</dbReference>
<dbReference type="Pfam" id="PF00005">
    <property type="entry name" value="ABC_tran"/>
    <property type="match status" value="2"/>
</dbReference>
<dbReference type="SUPFAM" id="SSF52540">
    <property type="entry name" value="P-loop containing nucleoside triphosphate hydrolases"/>
    <property type="match status" value="2"/>
</dbReference>
<keyword evidence="3" id="KW-0175">Coiled coil</keyword>
<dbReference type="Proteomes" id="UP000709959">
    <property type="component" value="Unassembled WGS sequence"/>
</dbReference>
<dbReference type="SMART" id="SM00382">
    <property type="entry name" value="AAA"/>
    <property type="match status" value="2"/>
</dbReference>
<dbReference type="InterPro" id="IPR037118">
    <property type="entry name" value="Val-tRNA_synth_C_sf"/>
</dbReference>
<dbReference type="EMBL" id="JADKCH010000015">
    <property type="protein sequence ID" value="MBK8573253.1"/>
    <property type="molecule type" value="Genomic_DNA"/>
</dbReference>
<organism evidence="5 6">
    <name type="scientific">Candidatus Geothrix odensensis</name>
    <dbReference type="NCBI Taxonomy" id="2954440"/>
    <lineage>
        <taxon>Bacteria</taxon>
        <taxon>Pseudomonadati</taxon>
        <taxon>Acidobacteriota</taxon>
        <taxon>Holophagae</taxon>
        <taxon>Holophagales</taxon>
        <taxon>Holophagaceae</taxon>
        <taxon>Geothrix</taxon>
    </lineage>
</organism>
<comment type="caution">
    <text evidence="5">The sequence shown here is derived from an EMBL/GenBank/DDBJ whole genome shotgun (WGS) entry which is preliminary data.</text>
</comment>
<evidence type="ECO:0000313" key="5">
    <source>
        <dbReference type="EMBL" id="MBK8573253.1"/>
    </source>
</evidence>
<evidence type="ECO:0000256" key="2">
    <source>
        <dbReference type="ARBA" id="ARBA00022840"/>
    </source>
</evidence>
<protein>
    <submittedName>
        <fullName evidence="5">ABC-F family ATP-binding cassette domain-containing protein</fullName>
    </submittedName>
</protein>
<dbReference type="GO" id="GO:0005524">
    <property type="term" value="F:ATP binding"/>
    <property type="evidence" value="ECO:0007669"/>
    <property type="project" value="UniProtKB-KW"/>
</dbReference>
<dbReference type="PROSITE" id="PS50893">
    <property type="entry name" value="ABC_TRANSPORTER_2"/>
    <property type="match status" value="2"/>
</dbReference>
<evidence type="ECO:0000259" key="4">
    <source>
        <dbReference type="PROSITE" id="PS50893"/>
    </source>
</evidence>
<sequence length="642" mass="70701">MPSIALSLINVTKRYGATAILDGLSFGLFQGEKVGLIGRNGAGKSTLFRLLTGDEVADSGEVVITQGLRVARLSQEPHFAPGASVRQALEAALADHAALLARHQEIHDRLHGSVAAAEARFFDELQTIEHLLHHWGWDLTPRLKAAATVWGLTDLDAEVESLSGGWRKRVALAQAWLKEPDILVLDEPTNHLDPEQVERLEAWLQAYEGALLLITHDRHLLDAVATRMLELEDGALRSYEGGYSDYLLEKSDREFRESRLTEHMQNRLRREMAWLRRGAKARTRKSKLRIQEVLDLKGTVEDRTRVDIRQGLTFAKGDNRSDALIRAEGLGFAYPGGAELLGGLDLGLQRGMRIALLGPNGCGKSTLLKVLLGELTPTAGEVVRHPKFAVTAISQGRGELDGNRSILDNLADRAAIVETGNGTVLAHVYLTRFGFPVDQQARPASSLSGGERNRLLLAKAMLNPTDLLVLDEPTNDLDIPTLQNLEEALIGYGGTLVLVSHDRFFLDQVATHTLAWNAEGSPRWELYEGPPTTVRSLREARAAAQVPAKTELSRPVTRVDGAKPKKPGLSQKEQRRLAEVELTLQDLHARLASLDDTLADPTAFLRPDSPGHQALLDRESIQAGLVMLELEWLTLEEKRTEV</sequence>